<keyword evidence="2" id="KW-1185">Reference proteome</keyword>
<accession>A0ABM8DM50</accession>
<dbReference type="Gene3D" id="1.25.40.10">
    <property type="entry name" value="Tetratricopeptide repeat domain"/>
    <property type="match status" value="1"/>
</dbReference>
<dbReference type="Proteomes" id="UP001242010">
    <property type="component" value="Chromosome"/>
</dbReference>
<dbReference type="RefSeq" id="WP_286354618.1">
    <property type="nucleotide sequence ID" value="NZ_AP027079.1"/>
</dbReference>
<reference evidence="2" key="1">
    <citation type="journal article" date="2023" name="Int. J. Syst. Evol. Microbiol.">
        <title>Mesoterricola silvestris gen. nov., sp. nov., Mesoterricola sediminis sp. nov., Geothrix oryzae sp. nov., Geothrix edaphica sp. nov., Geothrix rubra sp. nov., and Geothrix limicola sp. nov., six novel members of Acidobacteriota isolated from soils.</title>
        <authorList>
            <person name="Itoh H."/>
            <person name="Sugisawa Y."/>
            <person name="Mise K."/>
            <person name="Xu Z."/>
            <person name="Kuniyasu M."/>
            <person name="Ushijima N."/>
            <person name="Kawano K."/>
            <person name="Kobayashi E."/>
            <person name="Shiratori Y."/>
            <person name="Masuda Y."/>
            <person name="Senoo K."/>
        </authorList>
    </citation>
    <scope>NUCLEOTIDE SEQUENCE [LARGE SCALE GENOMIC DNA]</scope>
    <source>
        <strain evidence="2">Red222</strain>
    </source>
</reference>
<dbReference type="EMBL" id="AP027079">
    <property type="protein sequence ID" value="BDU67991.1"/>
    <property type="molecule type" value="Genomic_DNA"/>
</dbReference>
<name>A0ABM8DM50_9BACT</name>
<sequence length="502" mass="55172">MSDSTRSRHSTLLLGLAFLLLLGLGSGAAWLIARGNLRGPFRVLLISPPPGPGSGLDAAQCRAIGALVQDHLEQLGGLAITSATSVPEDLEGLRAHPHTLAILLEPSRQGESLTLAYRHAGVERPVGTPLAWVRHEAQSLSPSAAFEGFLRGFPRTLQTQGPRLCPQAPAAFWDLIQAGAWRLQNDHLDEAMALADQVAAREPDCASAWILVGNLRYRRMLNNPAAFRKEQAEAEALLLRGLELAPGHPRATFLLSLLKADSGNQADALNLLLQARRRQPHNPTLLTGVAYAARGAGLLPFSRRAMALRDELALAKIQPQAVDITCLYTGEIQRFEASLQEQPGHLRSTSGVLPFYRGYLALVRDDRALAQQEFAAAAALSRGYPNILRLSQIYGLILSGRKDEAWKKLREYDQERIGMREPDGEFTLRLAEAYAMLGDRASAMDMAGRAFARGFGCTAWYERSPMLESLRGLPKWKALLQHLRERQSLMEERFPIGLLEDN</sequence>
<evidence type="ECO:0008006" key="3">
    <source>
        <dbReference type="Google" id="ProtNLM"/>
    </source>
</evidence>
<dbReference type="SUPFAM" id="SSF48452">
    <property type="entry name" value="TPR-like"/>
    <property type="match status" value="1"/>
</dbReference>
<evidence type="ECO:0000313" key="1">
    <source>
        <dbReference type="EMBL" id="BDU67991.1"/>
    </source>
</evidence>
<protein>
    <recommendedName>
        <fullName evidence="3">Tetratricopeptide repeat protein</fullName>
    </recommendedName>
</protein>
<gene>
    <name evidence="1" type="ORF">GETHOR_00920</name>
</gene>
<proteinExistence type="predicted"/>
<evidence type="ECO:0000313" key="2">
    <source>
        <dbReference type="Proteomes" id="UP001242010"/>
    </source>
</evidence>
<organism evidence="1 2">
    <name type="scientific">Geothrix oryzae</name>
    <dbReference type="NCBI Taxonomy" id="2927975"/>
    <lineage>
        <taxon>Bacteria</taxon>
        <taxon>Pseudomonadati</taxon>
        <taxon>Acidobacteriota</taxon>
        <taxon>Holophagae</taxon>
        <taxon>Holophagales</taxon>
        <taxon>Holophagaceae</taxon>
        <taxon>Geothrix</taxon>
    </lineage>
</organism>
<dbReference type="InterPro" id="IPR011990">
    <property type="entry name" value="TPR-like_helical_dom_sf"/>
</dbReference>